<dbReference type="HOGENOM" id="CLU_021095_0_2_9"/>
<dbReference type="PANTHER" id="PTHR30408">
    <property type="entry name" value="TYPE-1 RESTRICTION ENZYME ECOKI SPECIFICITY PROTEIN"/>
    <property type="match status" value="1"/>
</dbReference>
<dbReference type="CDD" id="cd17262">
    <property type="entry name" value="RMtype1_S_Aco12261I-TRD2-CR2"/>
    <property type="match status" value="1"/>
</dbReference>
<feature type="domain" description="Type I restriction modification DNA specificity" evidence="4">
    <location>
        <begin position="46"/>
        <end position="203"/>
    </location>
</feature>
<gene>
    <name evidence="5" type="ORF">WOU_02705</name>
</gene>
<dbReference type="SUPFAM" id="SSF116734">
    <property type="entry name" value="DNA methylase specificity domain"/>
    <property type="match status" value="2"/>
</dbReference>
<dbReference type="InterPro" id="IPR044946">
    <property type="entry name" value="Restrct_endonuc_typeI_TRD_sf"/>
</dbReference>
<accession>R3HVH1</accession>
<dbReference type="RefSeq" id="WP_010829096.1">
    <property type="nucleotide sequence ID" value="NZ_KB944868.1"/>
</dbReference>
<dbReference type="GO" id="GO:0003677">
    <property type="term" value="F:DNA binding"/>
    <property type="evidence" value="ECO:0007669"/>
    <property type="project" value="UniProtKB-KW"/>
</dbReference>
<evidence type="ECO:0000313" key="5">
    <source>
        <dbReference type="EMBL" id="EOK09572.1"/>
    </source>
</evidence>
<comment type="similarity">
    <text evidence="1">Belongs to the type-I restriction system S methylase family.</text>
</comment>
<dbReference type="Gene3D" id="3.90.220.20">
    <property type="entry name" value="DNA methylase specificity domains"/>
    <property type="match status" value="2"/>
</dbReference>
<dbReference type="InterPro" id="IPR000055">
    <property type="entry name" value="Restrct_endonuc_typeI_TRD"/>
</dbReference>
<dbReference type="Proteomes" id="UP000013638">
    <property type="component" value="Unassembled WGS sequence"/>
</dbReference>
<dbReference type="PANTHER" id="PTHR30408:SF12">
    <property type="entry name" value="TYPE I RESTRICTION ENZYME MJAVIII SPECIFICITY SUBUNIT"/>
    <property type="match status" value="1"/>
</dbReference>
<dbReference type="EMBL" id="ASDZ01000035">
    <property type="protein sequence ID" value="EOK09572.1"/>
    <property type="molecule type" value="Genomic_DNA"/>
</dbReference>
<evidence type="ECO:0000259" key="4">
    <source>
        <dbReference type="Pfam" id="PF01420"/>
    </source>
</evidence>
<dbReference type="GO" id="GO:0009307">
    <property type="term" value="P:DNA restriction-modification system"/>
    <property type="evidence" value="ECO:0007669"/>
    <property type="project" value="UniProtKB-KW"/>
</dbReference>
<name>R3HVH1_ENTFL</name>
<reference evidence="5 6" key="1">
    <citation type="submission" date="2013-02" db="EMBL/GenBank/DDBJ databases">
        <title>The Genome Sequence of Enterococcus faecalis ATCC_6055.</title>
        <authorList>
            <consortium name="The Broad Institute Genome Sequencing Platform"/>
            <consortium name="The Broad Institute Genome Sequencing Center for Infectious Disease"/>
            <person name="Earl A.M."/>
            <person name="Gilmore M.S."/>
            <person name="Lebreton F."/>
            <person name="Walker B."/>
            <person name="Young S.K."/>
            <person name="Zeng Q."/>
            <person name="Gargeya S."/>
            <person name="Fitzgerald M."/>
            <person name="Haas B."/>
            <person name="Abouelleil A."/>
            <person name="Alvarado L."/>
            <person name="Arachchi H.M."/>
            <person name="Berlin A.M."/>
            <person name="Chapman S.B."/>
            <person name="Dewar J."/>
            <person name="Goldberg J."/>
            <person name="Griggs A."/>
            <person name="Gujja S."/>
            <person name="Hansen M."/>
            <person name="Howarth C."/>
            <person name="Imamovic A."/>
            <person name="Larimer J."/>
            <person name="McCowan C."/>
            <person name="Murphy C."/>
            <person name="Neiman D."/>
            <person name="Pearson M."/>
            <person name="Priest M."/>
            <person name="Roberts A."/>
            <person name="Saif S."/>
            <person name="Shea T."/>
            <person name="Sisk P."/>
            <person name="Sykes S."/>
            <person name="Wortman J."/>
            <person name="Nusbaum C."/>
            <person name="Birren B."/>
        </authorList>
    </citation>
    <scope>NUCLEOTIDE SEQUENCE [LARGE SCALE GENOMIC DNA]</scope>
    <source>
        <strain evidence="5 6">ATCC 6055</strain>
    </source>
</reference>
<organism evidence="5 6">
    <name type="scientific">Enterococcus faecalis ATCC 6055</name>
    <dbReference type="NCBI Taxonomy" id="1169311"/>
    <lineage>
        <taxon>Bacteria</taxon>
        <taxon>Bacillati</taxon>
        <taxon>Bacillota</taxon>
        <taxon>Bacilli</taxon>
        <taxon>Lactobacillales</taxon>
        <taxon>Enterococcaceae</taxon>
        <taxon>Enterococcus</taxon>
    </lineage>
</organism>
<dbReference type="AlphaFoldDB" id="R3HVH1"/>
<dbReference type="Pfam" id="PF01420">
    <property type="entry name" value="Methylase_S"/>
    <property type="match status" value="2"/>
</dbReference>
<evidence type="ECO:0000256" key="3">
    <source>
        <dbReference type="ARBA" id="ARBA00023125"/>
    </source>
</evidence>
<keyword evidence="2" id="KW-0680">Restriction system</keyword>
<evidence type="ECO:0000256" key="2">
    <source>
        <dbReference type="ARBA" id="ARBA00022747"/>
    </source>
</evidence>
<proteinExistence type="inferred from homology"/>
<dbReference type="PATRIC" id="fig|1169311.3.peg.2665"/>
<dbReference type="InterPro" id="IPR052021">
    <property type="entry name" value="Type-I_RS_S_subunit"/>
</dbReference>
<sequence length="403" mass="46500">MRDEMKKVPRLRFRGFSEDWELCKFKGLLDEQDGIRRGPFGSALKKAFFVENSEYVVYEQQNAIYDTYETRYKISKEKFKELEKFSISEGDFIMSGAGTIGRISRVPKGVAKGVFNQALIRFRTNTEVTDSEYFIQFVRADKMQKKLTGANPGSAITNLVPMSEIKKWDILIPSKKEQILVGLFLKKLDNTITLHQRKLDQLKELKKAYLQVMFPEKDEIVPRMRFVDFEGEWELCKLGDVANRYDNLRVPITASKRISGNTPYYGANGIQDFVEGYTHDGEFILVAEDGANDLKDYPVQYVNGKVWVNNHAHVLQAKQSIANNKFLMNAIKNINIELFLVGGSRAKLNADIMMKLEINMPVKNEQIRVSEFCTQLDNIITIYQNKLNQLKSLKKSYLQNMFI</sequence>
<keyword evidence="3" id="KW-0238">DNA-binding</keyword>
<evidence type="ECO:0000256" key="1">
    <source>
        <dbReference type="ARBA" id="ARBA00010923"/>
    </source>
</evidence>
<comment type="caution">
    <text evidence="5">The sequence shown here is derived from an EMBL/GenBank/DDBJ whole genome shotgun (WGS) entry which is preliminary data.</text>
</comment>
<feature type="domain" description="Type I restriction modification DNA specificity" evidence="4">
    <location>
        <begin position="232"/>
        <end position="391"/>
    </location>
</feature>
<protein>
    <recommendedName>
        <fullName evidence="4">Type I restriction modification DNA specificity domain-containing protein</fullName>
    </recommendedName>
</protein>
<evidence type="ECO:0000313" key="6">
    <source>
        <dbReference type="Proteomes" id="UP000013638"/>
    </source>
</evidence>